<organism evidence="6 7">
    <name type="scientific">Phyllobacterium phragmitis</name>
    <dbReference type="NCBI Taxonomy" id="2670329"/>
    <lineage>
        <taxon>Bacteria</taxon>
        <taxon>Pseudomonadati</taxon>
        <taxon>Pseudomonadota</taxon>
        <taxon>Alphaproteobacteria</taxon>
        <taxon>Hyphomicrobiales</taxon>
        <taxon>Phyllobacteriaceae</taxon>
        <taxon>Phyllobacterium</taxon>
    </lineage>
</organism>
<gene>
    <name evidence="6" type="ORF">PPNSA23_11550</name>
</gene>
<dbReference type="Pfam" id="PF06779">
    <property type="entry name" value="MFS_4"/>
    <property type="match status" value="1"/>
</dbReference>
<feature type="transmembrane region" description="Helical" evidence="4">
    <location>
        <begin position="190"/>
        <end position="215"/>
    </location>
</feature>
<feature type="transmembrane region" description="Helical" evidence="4">
    <location>
        <begin position="151"/>
        <end position="169"/>
    </location>
</feature>
<feature type="transmembrane region" description="Helical" evidence="4">
    <location>
        <begin position="120"/>
        <end position="145"/>
    </location>
</feature>
<keyword evidence="7" id="KW-1185">Reference proteome</keyword>
<feature type="transmembrane region" description="Helical" evidence="4">
    <location>
        <begin position="83"/>
        <end position="108"/>
    </location>
</feature>
<dbReference type="PANTHER" id="PTHR23537:SF1">
    <property type="entry name" value="SUGAR TRANSPORTER"/>
    <property type="match status" value="1"/>
</dbReference>
<dbReference type="PANTHER" id="PTHR23537">
    <property type="match status" value="1"/>
</dbReference>
<evidence type="ECO:0000313" key="6">
    <source>
        <dbReference type="EMBL" id="GAB1581212.1"/>
    </source>
</evidence>
<keyword evidence="3 4" id="KW-0472">Membrane</keyword>
<feature type="transmembrane region" description="Helical" evidence="4">
    <location>
        <begin position="30"/>
        <end position="52"/>
    </location>
</feature>
<dbReference type="Proteomes" id="UP001628091">
    <property type="component" value="Unassembled WGS sequence"/>
</dbReference>
<feature type="transmembrane region" description="Helical" evidence="4">
    <location>
        <begin position="347"/>
        <end position="365"/>
    </location>
</feature>
<feature type="transmembrane region" description="Helical" evidence="4">
    <location>
        <begin position="59"/>
        <end position="77"/>
    </location>
</feature>
<evidence type="ECO:0000256" key="3">
    <source>
        <dbReference type="ARBA" id="ARBA00023136"/>
    </source>
</evidence>
<dbReference type="InterPro" id="IPR020846">
    <property type="entry name" value="MFS_dom"/>
</dbReference>
<dbReference type="PROSITE" id="PS50850">
    <property type="entry name" value="MFS"/>
    <property type="match status" value="1"/>
</dbReference>
<evidence type="ECO:0000256" key="2">
    <source>
        <dbReference type="ARBA" id="ARBA00022989"/>
    </source>
</evidence>
<feature type="domain" description="Major facilitator superfamily (MFS) profile" evidence="5">
    <location>
        <begin position="1"/>
        <end position="374"/>
    </location>
</feature>
<evidence type="ECO:0000313" key="7">
    <source>
        <dbReference type="Proteomes" id="UP001628091"/>
    </source>
</evidence>
<comment type="caution">
    <text evidence="6">The sequence shown here is derived from an EMBL/GenBank/DDBJ whole genome shotgun (WGS) entry which is preliminary data.</text>
</comment>
<keyword evidence="2 4" id="KW-1133">Transmembrane helix</keyword>
<feature type="transmembrane region" description="Helical" evidence="4">
    <location>
        <begin position="227"/>
        <end position="244"/>
    </location>
</feature>
<dbReference type="Gene3D" id="1.20.1250.20">
    <property type="entry name" value="MFS general substrate transporter like domains"/>
    <property type="match status" value="2"/>
</dbReference>
<evidence type="ECO:0000259" key="5">
    <source>
        <dbReference type="PROSITE" id="PS50850"/>
    </source>
</evidence>
<dbReference type="CDD" id="cd06180">
    <property type="entry name" value="MFS_YjiJ"/>
    <property type="match status" value="1"/>
</dbReference>
<dbReference type="InterPro" id="IPR010645">
    <property type="entry name" value="MFS_4"/>
</dbReference>
<dbReference type="EMBL" id="BAAFZP010000001">
    <property type="protein sequence ID" value="GAB1581212.1"/>
    <property type="molecule type" value="Genomic_DNA"/>
</dbReference>
<dbReference type="SUPFAM" id="SSF103473">
    <property type="entry name" value="MFS general substrate transporter"/>
    <property type="match status" value="1"/>
</dbReference>
<evidence type="ECO:0000256" key="1">
    <source>
        <dbReference type="ARBA" id="ARBA00022692"/>
    </source>
</evidence>
<sequence length="374" mass="38233">MAVAMGIGRFIYTPILPGMMTGLGLSPADAGFIASANYVGYLLGAVIAGYGWAAGIERAIVYAGLAASAALCLAMGLTDGVMVFAVIRFLAGLASAFTMILCTTIVFSHLAAAGRNDLQAWHFGGVGMGIAFSALFVALIGGLRLGWRADWIGAGILSLAGLLVVMLLVREGPLRNGSQLREPPLPRSRALTALSLAYGIFGFGYIITATFLVAIVRAGNGGPFMEAAVWVVTGLTAATSIWLWSFIVRRIGLFGSFAAACLVEAVGVAASVVLPLPVGPLAGGLLLGATFMVVTAFGLQAGRMLAPEAPRRALARMTAWFGTGQIIGPLVAGYMASLSGSFRSASLLAAASLVLSGAIALVAGYQGRRIKAGG</sequence>
<feature type="transmembrane region" description="Helical" evidence="4">
    <location>
        <begin position="251"/>
        <end position="274"/>
    </location>
</feature>
<name>A0ABQ0GX11_9HYPH</name>
<keyword evidence="1 4" id="KW-0812">Transmembrane</keyword>
<accession>A0ABQ0GX11</accession>
<reference evidence="6 7" key="1">
    <citation type="submission" date="2024-10" db="EMBL/GenBank/DDBJ databases">
        <title>Isolation, draft genome sequencing and identification of Phyllobacterium sp. NSA23, isolated from leaf soil.</title>
        <authorList>
            <person name="Akita H."/>
        </authorList>
    </citation>
    <scope>NUCLEOTIDE SEQUENCE [LARGE SCALE GENOMIC DNA]</scope>
    <source>
        <strain evidence="6 7">NSA23</strain>
    </source>
</reference>
<evidence type="ECO:0000256" key="4">
    <source>
        <dbReference type="SAM" id="Phobius"/>
    </source>
</evidence>
<proteinExistence type="predicted"/>
<dbReference type="InterPro" id="IPR036259">
    <property type="entry name" value="MFS_trans_sf"/>
</dbReference>
<feature type="transmembrane region" description="Helical" evidence="4">
    <location>
        <begin position="280"/>
        <end position="301"/>
    </location>
</feature>
<protein>
    <submittedName>
        <fullName evidence="6">YbfB/YjiJ family MFS transporter</fullName>
    </submittedName>
</protein>
<feature type="transmembrane region" description="Helical" evidence="4">
    <location>
        <begin position="313"/>
        <end position="335"/>
    </location>
</feature>